<dbReference type="InterPro" id="IPR029058">
    <property type="entry name" value="AB_hydrolase_fold"/>
</dbReference>
<organism evidence="3 4">
    <name type="scientific">Nocardioides marmoriginsengisoli</name>
    <dbReference type="NCBI Taxonomy" id="661483"/>
    <lineage>
        <taxon>Bacteria</taxon>
        <taxon>Bacillati</taxon>
        <taxon>Actinomycetota</taxon>
        <taxon>Actinomycetes</taxon>
        <taxon>Propionibacteriales</taxon>
        <taxon>Nocardioidaceae</taxon>
        <taxon>Nocardioides</taxon>
    </lineage>
</organism>
<keyword evidence="1 3" id="KW-0378">Hydrolase</keyword>
<accession>A0A3N0CKB8</accession>
<dbReference type="PANTHER" id="PTHR43329">
    <property type="entry name" value="EPOXIDE HYDROLASE"/>
    <property type="match status" value="1"/>
</dbReference>
<dbReference type="PRINTS" id="PR00412">
    <property type="entry name" value="EPOXHYDRLASE"/>
</dbReference>
<dbReference type="OrthoDB" id="9812774at2"/>
<dbReference type="InterPro" id="IPR000073">
    <property type="entry name" value="AB_hydrolase_1"/>
</dbReference>
<dbReference type="Pfam" id="PF00561">
    <property type="entry name" value="Abhydrolase_1"/>
    <property type="match status" value="1"/>
</dbReference>
<keyword evidence="4" id="KW-1185">Reference proteome</keyword>
<dbReference type="EMBL" id="RJSE01000007">
    <property type="protein sequence ID" value="RNL63373.1"/>
    <property type="molecule type" value="Genomic_DNA"/>
</dbReference>
<name>A0A3N0CKB8_9ACTN</name>
<dbReference type="Proteomes" id="UP000267128">
    <property type="component" value="Unassembled WGS sequence"/>
</dbReference>
<dbReference type="Gene3D" id="3.40.50.1820">
    <property type="entry name" value="alpha/beta hydrolase"/>
    <property type="match status" value="1"/>
</dbReference>
<dbReference type="InterPro" id="IPR000639">
    <property type="entry name" value="Epox_hydrolase-like"/>
</dbReference>
<proteinExistence type="predicted"/>
<feature type="domain" description="AB hydrolase-1" evidence="2">
    <location>
        <begin position="26"/>
        <end position="272"/>
    </location>
</feature>
<dbReference type="AlphaFoldDB" id="A0A3N0CKB8"/>
<dbReference type="SUPFAM" id="SSF53474">
    <property type="entry name" value="alpha/beta-Hydrolases"/>
    <property type="match status" value="1"/>
</dbReference>
<gene>
    <name evidence="3" type="ORF">EFK50_13225</name>
</gene>
<protein>
    <submittedName>
        <fullName evidence="3">Alpha/beta hydrolase</fullName>
    </submittedName>
</protein>
<evidence type="ECO:0000259" key="2">
    <source>
        <dbReference type="Pfam" id="PF00561"/>
    </source>
</evidence>
<sequence length="294" mass="32905">MFDRFDRLMVNVDIGINAVVGGSGAPVLLLHGYPQTLAMWAHVAPVLASEYTVVCADLRGYGDSDKPAQDGDLANYSFRQMAQDQVDVMRSLGFDRFHVVGHDRGARTAHRMALDHEDAVRSIAVLDIVPTYDMFKTVDALTARAYWHWYFLQQPAPFPEEVIAANPDHFFEGCLTGWGAMDISEFDPEQLAAYRRSWRTRDAIFGGCADYRAAAEVDVALDEADLHRTVDCPALVIWGERGIARLFDMEQLWATRFSRMQTASLPSGHFFVDQFPEETTEILRSFLASASGAE</sequence>
<comment type="caution">
    <text evidence="3">The sequence shown here is derived from an EMBL/GenBank/DDBJ whole genome shotgun (WGS) entry which is preliminary data.</text>
</comment>
<evidence type="ECO:0000313" key="3">
    <source>
        <dbReference type="EMBL" id="RNL63373.1"/>
    </source>
</evidence>
<evidence type="ECO:0000313" key="4">
    <source>
        <dbReference type="Proteomes" id="UP000267128"/>
    </source>
</evidence>
<reference evidence="3 4" key="1">
    <citation type="submission" date="2018-11" db="EMBL/GenBank/DDBJ databases">
        <authorList>
            <person name="Li F."/>
        </authorList>
    </citation>
    <scope>NUCLEOTIDE SEQUENCE [LARGE SCALE GENOMIC DNA]</scope>
    <source>
        <strain evidence="3 4">Gsoil 097</strain>
    </source>
</reference>
<dbReference type="GO" id="GO:0016787">
    <property type="term" value="F:hydrolase activity"/>
    <property type="evidence" value="ECO:0007669"/>
    <property type="project" value="UniProtKB-KW"/>
</dbReference>
<evidence type="ECO:0000256" key="1">
    <source>
        <dbReference type="ARBA" id="ARBA00022801"/>
    </source>
</evidence>